<protein>
    <submittedName>
        <fullName evidence="1">Uncharacterized protein</fullName>
    </submittedName>
</protein>
<dbReference type="RefSeq" id="WP_309799826.1">
    <property type="nucleotide sequence ID" value="NZ_BAAAHY010000004.1"/>
</dbReference>
<name>A0ABU1JDY1_9MICC</name>
<dbReference type="EMBL" id="JAVDQF010000001">
    <property type="protein sequence ID" value="MDR6270634.1"/>
    <property type="molecule type" value="Genomic_DNA"/>
</dbReference>
<gene>
    <name evidence="1" type="ORF">JOE69_002872</name>
</gene>
<evidence type="ECO:0000313" key="2">
    <source>
        <dbReference type="Proteomes" id="UP001185069"/>
    </source>
</evidence>
<organism evidence="1 2">
    <name type="scientific">Arthrobacter russicus</name>
    <dbReference type="NCBI Taxonomy" id="172040"/>
    <lineage>
        <taxon>Bacteria</taxon>
        <taxon>Bacillati</taxon>
        <taxon>Actinomycetota</taxon>
        <taxon>Actinomycetes</taxon>
        <taxon>Micrococcales</taxon>
        <taxon>Micrococcaceae</taxon>
        <taxon>Arthrobacter</taxon>
    </lineage>
</organism>
<evidence type="ECO:0000313" key="1">
    <source>
        <dbReference type="EMBL" id="MDR6270634.1"/>
    </source>
</evidence>
<proteinExistence type="predicted"/>
<sequence>MDEKRPRGRPFADVKRDERIQIRVTAEEKRDIESGAPKKEFSEWARGALLRAAKRSKP</sequence>
<reference evidence="1 2" key="1">
    <citation type="submission" date="2023-07" db="EMBL/GenBank/DDBJ databases">
        <title>Sequencing the genomes of 1000 actinobacteria strains.</title>
        <authorList>
            <person name="Klenk H.-P."/>
        </authorList>
    </citation>
    <scope>NUCLEOTIDE SEQUENCE [LARGE SCALE GENOMIC DNA]</scope>
    <source>
        <strain evidence="1 2">DSM 14555</strain>
    </source>
</reference>
<keyword evidence="2" id="KW-1185">Reference proteome</keyword>
<comment type="caution">
    <text evidence="1">The sequence shown here is derived from an EMBL/GenBank/DDBJ whole genome shotgun (WGS) entry which is preliminary data.</text>
</comment>
<accession>A0ABU1JDY1</accession>
<dbReference type="Proteomes" id="UP001185069">
    <property type="component" value="Unassembled WGS sequence"/>
</dbReference>